<feature type="region of interest" description="Disordered" evidence="1">
    <location>
        <begin position="18"/>
        <end position="39"/>
    </location>
</feature>
<organism evidence="2 3">
    <name type="scientific">Senna tora</name>
    <dbReference type="NCBI Taxonomy" id="362788"/>
    <lineage>
        <taxon>Eukaryota</taxon>
        <taxon>Viridiplantae</taxon>
        <taxon>Streptophyta</taxon>
        <taxon>Embryophyta</taxon>
        <taxon>Tracheophyta</taxon>
        <taxon>Spermatophyta</taxon>
        <taxon>Magnoliopsida</taxon>
        <taxon>eudicotyledons</taxon>
        <taxon>Gunneridae</taxon>
        <taxon>Pentapetalae</taxon>
        <taxon>rosids</taxon>
        <taxon>fabids</taxon>
        <taxon>Fabales</taxon>
        <taxon>Fabaceae</taxon>
        <taxon>Caesalpinioideae</taxon>
        <taxon>Cassia clade</taxon>
        <taxon>Senna</taxon>
    </lineage>
</organism>
<protein>
    <submittedName>
        <fullName evidence="2">Uncharacterized protein</fullName>
    </submittedName>
</protein>
<evidence type="ECO:0000313" key="3">
    <source>
        <dbReference type="Proteomes" id="UP000634136"/>
    </source>
</evidence>
<gene>
    <name evidence="2" type="ORF">G2W53_036092</name>
</gene>
<dbReference type="Proteomes" id="UP000634136">
    <property type="component" value="Unassembled WGS sequence"/>
</dbReference>
<evidence type="ECO:0000256" key="1">
    <source>
        <dbReference type="SAM" id="MobiDB-lite"/>
    </source>
</evidence>
<sequence>MKEIRNYNNMFPFTSMGGKVDHSVNNGEEEGIEGNKGRGRDERRAVGIFGGGTVAKADGLEWWPSAFGG</sequence>
<dbReference type="EMBL" id="JAAIUW010000011">
    <property type="protein sequence ID" value="KAF7809349.1"/>
    <property type="molecule type" value="Genomic_DNA"/>
</dbReference>
<proteinExistence type="predicted"/>
<keyword evidence="3" id="KW-1185">Reference proteome</keyword>
<comment type="caution">
    <text evidence="2">The sequence shown here is derived from an EMBL/GenBank/DDBJ whole genome shotgun (WGS) entry which is preliminary data.</text>
</comment>
<evidence type="ECO:0000313" key="2">
    <source>
        <dbReference type="EMBL" id="KAF7809349.1"/>
    </source>
</evidence>
<reference evidence="2" key="1">
    <citation type="submission" date="2020-09" db="EMBL/GenBank/DDBJ databases">
        <title>Genome-Enabled Discovery of Anthraquinone Biosynthesis in Senna tora.</title>
        <authorList>
            <person name="Kang S.-H."/>
            <person name="Pandey R.P."/>
            <person name="Lee C.-M."/>
            <person name="Sim J.-S."/>
            <person name="Jeong J.-T."/>
            <person name="Choi B.-S."/>
            <person name="Jung M."/>
            <person name="Ginzburg D."/>
            <person name="Zhao K."/>
            <person name="Won S.Y."/>
            <person name="Oh T.-J."/>
            <person name="Yu Y."/>
            <person name="Kim N.-H."/>
            <person name="Lee O.R."/>
            <person name="Lee T.-H."/>
            <person name="Bashyal P."/>
            <person name="Kim T.-S."/>
            <person name="Lee W.-H."/>
            <person name="Kawkins C."/>
            <person name="Kim C.-K."/>
            <person name="Kim J.S."/>
            <person name="Ahn B.O."/>
            <person name="Rhee S.Y."/>
            <person name="Sohng J.K."/>
        </authorList>
    </citation>
    <scope>NUCLEOTIDE SEQUENCE</scope>
    <source>
        <tissue evidence="2">Leaf</tissue>
    </source>
</reference>
<accession>A0A834SSV5</accession>
<name>A0A834SSV5_9FABA</name>
<dbReference type="AlphaFoldDB" id="A0A834SSV5"/>